<dbReference type="InterPro" id="IPR050741">
    <property type="entry name" value="Acyl-CoA_dehydrogenase"/>
</dbReference>
<dbReference type="PANTHER" id="PTHR48083">
    <property type="entry name" value="MEDIUM-CHAIN SPECIFIC ACYL-COA DEHYDROGENASE, MITOCHONDRIAL-RELATED"/>
    <property type="match status" value="1"/>
</dbReference>
<dbReference type="EMBL" id="JAUSUL010000002">
    <property type="protein sequence ID" value="MDQ0315793.1"/>
    <property type="molecule type" value="Genomic_DNA"/>
</dbReference>
<dbReference type="Gene3D" id="1.20.140.10">
    <property type="entry name" value="Butyryl-CoA Dehydrogenase, subunit A, domain 3"/>
    <property type="match status" value="1"/>
</dbReference>
<dbReference type="GO" id="GO:0005737">
    <property type="term" value="C:cytoplasm"/>
    <property type="evidence" value="ECO:0007669"/>
    <property type="project" value="TreeGrafter"/>
</dbReference>
<evidence type="ECO:0000313" key="5">
    <source>
        <dbReference type="Proteomes" id="UP001229244"/>
    </source>
</evidence>
<dbReference type="GO" id="GO:0033539">
    <property type="term" value="P:fatty acid beta-oxidation using acyl-CoA dehydrogenase"/>
    <property type="evidence" value="ECO:0007669"/>
    <property type="project" value="TreeGrafter"/>
</dbReference>
<evidence type="ECO:0000313" key="4">
    <source>
        <dbReference type="EMBL" id="MDQ0315793.1"/>
    </source>
</evidence>
<feature type="domain" description="Acyl-CoA dehydrogenase/oxidase C-terminal" evidence="3">
    <location>
        <begin position="191"/>
        <end position="311"/>
    </location>
</feature>
<dbReference type="Proteomes" id="UP001229244">
    <property type="component" value="Unassembled WGS sequence"/>
</dbReference>
<dbReference type="Pfam" id="PF00441">
    <property type="entry name" value="Acyl-CoA_dh_1"/>
    <property type="match status" value="1"/>
</dbReference>
<keyword evidence="2" id="KW-0560">Oxidoreductase</keyword>
<evidence type="ECO:0000256" key="2">
    <source>
        <dbReference type="ARBA" id="ARBA00023002"/>
    </source>
</evidence>
<dbReference type="GO" id="GO:0003995">
    <property type="term" value="F:acyl-CoA dehydrogenase activity"/>
    <property type="evidence" value="ECO:0007669"/>
    <property type="project" value="TreeGrafter"/>
</dbReference>
<dbReference type="AlphaFoldDB" id="A0AAE4ASZ3"/>
<comment type="caution">
    <text evidence="4">The sequence shown here is derived from an EMBL/GenBank/DDBJ whole genome shotgun (WGS) entry which is preliminary data.</text>
</comment>
<reference evidence="4" key="1">
    <citation type="submission" date="2023-07" db="EMBL/GenBank/DDBJ databases">
        <title>Genomic Encyclopedia of Type Strains, Phase IV (KMG-IV): sequencing the most valuable type-strain genomes for metagenomic binning, comparative biology and taxonomic classification.</title>
        <authorList>
            <person name="Goeker M."/>
        </authorList>
    </citation>
    <scope>NUCLEOTIDE SEQUENCE</scope>
    <source>
        <strain evidence="4">DSM 21202</strain>
    </source>
</reference>
<dbReference type="RefSeq" id="WP_306885622.1">
    <property type="nucleotide sequence ID" value="NZ_JAUSUL010000002.1"/>
</dbReference>
<dbReference type="SUPFAM" id="SSF47203">
    <property type="entry name" value="Acyl-CoA dehydrogenase C-terminal domain-like"/>
    <property type="match status" value="1"/>
</dbReference>
<sequence>MDFDFSFEQRLLGESVGRMLAGFPAATDHPFPYPASDVTRAAADLGLFASDDGVPILGAVDAVAAALEIGRALPAAPLTEMLAASLALAGSPAIADVLCAGEPVGVAVTGAVAPDGGRALVPFAHEARLFVLPVAAGGHRTWHVVNRSEVTLDAADLFDVASSAAWVSLSAKPADHSAASVAGRLDDLLALLVLAEMTGAAAYALDLTVGYAKERRQFGRPIGQNQAIKHMAADAAVAVETMKAAVEYAAWCIDTAPEELDEPAGEARLALLSTRSHVGGHARRVAEACVQMHGGIAFTWDYGLHRTLKRIVTRQTTLAAPRASREALADVLMAAADA</sequence>
<keyword evidence="1" id="KW-0285">Flavoprotein</keyword>
<dbReference type="InterPro" id="IPR009075">
    <property type="entry name" value="AcylCo_DH/oxidase_C"/>
</dbReference>
<gene>
    <name evidence="4" type="ORF">J2S73_002250</name>
</gene>
<evidence type="ECO:0000256" key="1">
    <source>
        <dbReference type="ARBA" id="ARBA00022630"/>
    </source>
</evidence>
<dbReference type="InterPro" id="IPR036250">
    <property type="entry name" value="AcylCo_DH-like_C"/>
</dbReference>
<keyword evidence="5" id="KW-1185">Reference proteome</keyword>
<proteinExistence type="predicted"/>
<accession>A0AAE4ASZ3</accession>
<dbReference type="PANTHER" id="PTHR48083:SF2">
    <property type="entry name" value="MEDIUM-CHAIN SPECIFIC ACYL-COA DEHYDROGENASE, MITOCHONDRIAL"/>
    <property type="match status" value="1"/>
</dbReference>
<name>A0AAE4ASZ3_9HYPH</name>
<protein>
    <submittedName>
        <fullName evidence="4">Alkylation response protein AidB-like acyl-CoA dehydrogenase</fullName>
    </submittedName>
</protein>
<evidence type="ECO:0000259" key="3">
    <source>
        <dbReference type="Pfam" id="PF00441"/>
    </source>
</evidence>
<organism evidence="4 5">
    <name type="scientific">Amorphus orientalis</name>
    <dbReference type="NCBI Taxonomy" id="649198"/>
    <lineage>
        <taxon>Bacteria</taxon>
        <taxon>Pseudomonadati</taxon>
        <taxon>Pseudomonadota</taxon>
        <taxon>Alphaproteobacteria</taxon>
        <taxon>Hyphomicrobiales</taxon>
        <taxon>Amorphaceae</taxon>
        <taxon>Amorphus</taxon>
    </lineage>
</organism>